<feature type="domain" description="DUF559" evidence="1">
    <location>
        <begin position="13"/>
        <end position="116"/>
    </location>
</feature>
<keyword evidence="2" id="KW-0540">Nuclease</keyword>
<evidence type="ECO:0000313" key="3">
    <source>
        <dbReference type="Proteomes" id="UP000248584"/>
    </source>
</evidence>
<dbReference type="InterPro" id="IPR047216">
    <property type="entry name" value="Endonuclease_DUF559_bact"/>
</dbReference>
<dbReference type="Gene3D" id="3.40.960.10">
    <property type="entry name" value="VSR Endonuclease"/>
    <property type="match status" value="1"/>
</dbReference>
<dbReference type="PANTHER" id="PTHR38590:SF1">
    <property type="entry name" value="BLL0828 PROTEIN"/>
    <property type="match status" value="1"/>
</dbReference>
<organism evidence="2 3">
    <name type="scientific">Nonlabens dokdonensis</name>
    <dbReference type="NCBI Taxonomy" id="328515"/>
    <lineage>
        <taxon>Bacteria</taxon>
        <taxon>Pseudomonadati</taxon>
        <taxon>Bacteroidota</taxon>
        <taxon>Flavobacteriia</taxon>
        <taxon>Flavobacteriales</taxon>
        <taxon>Flavobacteriaceae</taxon>
        <taxon>Nonlabens</taxon>
    </lineage>
</organism>
<reference evidence="2 3" key="1">
    <citation type="submission" date="2018-06" db="EMBL/GenBank/DDBJ databases">
        <title>Genomic Encyclopedia of Archaeal and Bacterial Type Strains, Phase II (KMG-II): from individual species to whole genera.</title>
        <authorList>
            <person name="Goeker M."/>
        </authorList>
    </citation>
    <scope>NUCLEOTIDE SEQUENCE [LARGE SCALE GENOMIC DNA]</scope>
    <source>
        <strain evidence="2 3">DSM 17205</strain>
    </source>
</reference>
<keyword evidence="3" id="KW-1185">Reference proteome</keyword>
<evidence type="ECO:0000259" key="1">
    <source>
        <dbReference type="Pfam" id="PF04480"/>
    </source>
</evidence>
<gene>
    <name evidence="2" type="ORF">LX97_01856</name>
</gene>
<dbReference type="RefSeq" id="WP_015362614.1">
    <property type="nucleotide sequence ID" value="NZ_QKZR01000002.1"/>
</dbReference>
<keyword evidence="2" id="KW-0255">Endonuclease</keyword>
<keyword evidence="2" id="KW-0378">Hydrolase</keyword>
<dbReference type="InterPro" id="IPR011335">
    <property type="entry name" value="Restrct_endonuc-II-like"/>
</dbReference>
<sequence length="127" mass="15671">MLHKNLHSLKILEQKRQALRKRATPAEKFLWKHLKTRQVENMKFRRQHSVRFFILDFYCIKYNLCIELDGAYHFFPQQQEYDCLRTEYLESKFITVLRYENKYVFDNLESVLKDIKDHKATYNYKAL</sequence>
<protein>
    <submittedName>
        <fullName evidence="2">Very-short-patch-repair endonuclease</fullName>
    </submittedName>
</protein>
<dbReference type="Pfam" id="PF04480">
    <property type="entry name" value="DUF559"/>
    <property type="match status" value="1"/>
</dbReference>
<evidence type="ECO:0000313" key="2">
    <source>
        <dbReference type="EMBL" id="PZX41075.1"/>
    </source>
</evidence>
<dbReference type="PANTHER" id="PTHR38590">
    <property type="entry name" value="BLL0828 PROTEIN"/>
    <property type="match status" value="1"/>
</dbReference>
<dbReference type="EMBL" id="QKZR01000002">
    <property type="protein sequence ID" value="PZX41075.1"/>
    <property type="molecule type" value="Genomic_DNA"/>
</dbReference>
<accession>A0ABX5PZ88</accession>
<dbReference type="GO" id="GO:0004519">
    <property type="term" value="F:endonuclease activity"/>
    <property type="evidence" value="ECO:0007669"/>
    <property type="project" value="UniProtKB-KW"/>
</dbReference>
<proteinExistence type="predicted"/>
<dbReference type="CDD" id="cd01038">
    <property type="entry name" value="Endonuclease_DUF559"/>
    <property type="match status" value="1"/>
</dbReference>
<dbReference type="Proteomes" id="UP000248584">
    <property type="component" value="Unassembled WGS sequence"/>
</dbReference>
<dbReference type="InterPro" id="IPR007569">
    <property type="entry name" value="DUF559"/>
</dbReference>
<dbReference type="SUPFAM" id="SSF52980">
    <property type="entry name" value="Restriction endonuclease-like"/>
    <property type="match status" value="1"/>
</dbReference>
<name>A0ABX5PZ88_9FLAO</name>
<comment type="caution">
    <text evidence="2">The sequence shown here is derived from an EMBL/GenBank/DDBJ whole genome shotgun (WGS) entry which is preliminary data.</text>
</comment>